<feature type="signal peptide" evidence="5">
    <location>
        <begin position="1"/>
        <end position="29"/>
    </location>
</feature>
<dbReference type="PANTHER" id="PTHR33147:SF46">
    <property type="entry name" value="DEFENSIN-LIKE PROTEIN 19"/>
    <property type="match status" value="1"/>
</dbReference>
<feature type="domain" description="Knottins-like" evidence="6">
    <location>
        <begin position="31"/>
        <end position="76"/>
    </location>
</feature>
<evidence type="ECO:0000256" key="4">
    <source>
        <dbReference type="ARBA" id="ARBA00023157"/>
    </source>
</evidence>
<dbReference type="InterPro" id="IPR036574">
    <property type="entry name" value="Scorpion_toxin-like_sf"/>
</dbReference>
<dbReference type="GO" id="GO:0050832">
    <property type="term" value="P:defense response to fungus"/>
    <property type="evidence" value="ECO:0007669"/>
    <property type="project" value="UniProtKB-KW"/>
</dbReference>
<evidence type="ECO:0000256" key="2">
    <source>
        <dbReference type="ARBA" id="ARBA00022577"/>
    </source>
</evidence>
<protein>
    <submittedName>
        <fullName evidence="7">Defensin</fullName>
    </submittedName>
</protein>
<evidence type="ECO:0000313" key="7">
    <source>
        <dbReference type="EMBL" id="ABF74600.1"/>
    </source>
</evidence>
<keyword evidence="3 5" id="KW-0732">Signal</keyword>
<dbReference type="AlphaFoldDB" id="Q19JA1"/>
<dbReference type="CDD" id="cd00107">
    <property type="entry name" value="Knot1"/>
    <property type="match status" value="1"/>
</dbReference>
<dbReference type="Gene3D" id="3.30.30.10">
    <property type="entry name" value="Knottin, scorpion toxin-like"/>
    <property type="match status" value="1"/>
</dbReference>
<dbReference type="InterPro" id="IPR008176">
    <property type="entry name" value="Defensin_plant"/>
</dbReference>
<accession>Q19JA1</accession>
<evidence type="ECO:0000259" key="6">
    <source>
        <dbReference type="SMART" id="SM00505"/>
    </source>
</evidence>
<feature type="chain" id="PRO_5004187428" evidence="5">
    <location>
        <begin position="30"/>
        <end position="76"/>
    </location>
</feature>
<organism evidence="7">
    <name type="scientific">Trichosanthes kirilowii</name>
    <name type="common">Chinese snake gourd</name>
    <name type="synonym">Chinese cucumber</name>
    <dbReference type="NCBI Taxonomy" id="3677"/>
    <lineage>
        <taxon>Eukaryota</taxon>
        <taxon>Viridiplantae</taxon>
        <taxon>Streptophyta</taxon>
        <taxon>Embryophyta</taxon>
        <taxon>Tracheophyta</taxon>
        <taxon>Spermatophyta</taxon>
        <taxon>Magnoliopsida</taxon>
        <taxon>eudicotyledons</taxon>
        <taxon>Gunneridae</taxon>
        <taxon>Pentapetalae</taxon>
        <taxon>rosids</taxon>
        <taxon>fabids</taxon>
        <taxon>Cucurbitales</taxon>
        <taxon>Cucurbitaceae</taxon>
        <taxon>Sicyoeae</taxon>
        <taxon>Trichosanthes</taxon>
    </lineage>
</organism>
<reference evidence="7" key="2">
    <citation type="journal article" date="2007" name="Appl. Microbiol. Biotechnol.">
        <title>Bacterial expression of a Trichosanthes kirilowii defensin (TDEF1) and its antifungal activity on Fusarium oxysporum.</title>
        <authorList>
            <person name="Li D.H."/>
            <person name="Jian G.L."/>
            <person name="Zhang Y.T."/>
            <person name="Ai T.M."/>
        </authorList>
    </citation>
    <scope>NUCLEOTIDE SEQUENCE</scope>
</reference>
<dbReference type="SUPFAM" id="SSF57095">
    <property type="entry name" value="Scorpion toxin-like"/>
    <property type="match status" value="1"/>
</dbReference>
<dbReference type="PANTHER" id="PTHR33147">
    <property type="entry name" value="DEFENSIN-LIKE PROTEIN 1"/>
    <property type="match status" value="1"/>
</dbReference>
<evidence type="ECO:0000256" key="3">
    <source>
        <dbReference type="ARBA" id="ARBA00022729"/>
    </source>
</evidence>
<dbReference type="EMBL" id="DQ526373">
    <property type="protein sequence ID" value="ABF74600.1"/>
    <property type="molecule type" value="mRNA"/>
</dbReference>
<dbReference type="GO" id="GO:0031640">
    <property type="term" value="P:killing of cells of another organism"/>
    <property type="evidence" value="ECO:0007669"/>
    <property type="project" value="UniProtKB-KW"/>
</dbReference>
<keyword evidence="1" id="KW-0929">Antimicrobial</keyword>
<proteinExistence type="evidence at transcript level"/>
<dbReference type="SMART" id="SM00505">
    <property type="entry name" value="Knot1"/>
    <property type="match status" value="1"/>
</dbReference>
<evidence type="ECO:0000256" key="5">
    <source>
        <dbReference type="SAM" id="SignalP"/>
    </source>
</evidence>
<evidence type="ECO:0000256" key="1">
    <source>
        <dbReference type="ARBA" id="ARBA00022529"/>
    </source>
</evidence>
<keyword evidence="2" id="KW-0295">Fungicide</keyword>
<sequence>MAKFAGSIALEVLFLVVAQFEEITMRVEARTCQRASQTWKGVCFRNEKCRNNCLREKARTGNCKYVFRACICYFPC</sequence>
<name>Q19JA1_TRIKI</name>
<reference evidence="7" key="1">
    <citation type="submission" date="2006-05" db="EMBL/GenBank/DDBJ databases">
        <authorList>
            <person name="Li D.-H."/>
            <person name="Ai T.-M."/>
        </authorList>
    </citation>
    <scope>NUCLEOTIDE SEQUENCE</scope>
</reference>
<dbReference type="PROSITE" id="PS00940">
    <property type="entry name" value="GAMMA_THIONIN"/>
    <property type="match status" value="1"/>
</dbReference>
<keyword evidence="4" id="KW-1015">Disulfide bond</keyword>
<dbReference type="Pfam" id="PF00304">
    <property type="entry name" value="Gamma-thionin"/>
    <property type="match status" value="1"/>
</dbReference>
<dbReference type="InterPro" id="IPR003614">
    <property type="entry name" value="Knottins"/>
</dbReference>